<feature type="region of interest" description="Disordered" evidence="2">
    <location>
        <begin position="283"/>
        <end position="326"/>
    </location>
</feature>
<feature type="compositionally biased region" description="Polar residues" evidence="2">
    <location>
        <begin position="162"/>
        <end position="175"/>
    </location>
</feature>
<evidence type="ECO:0000313" key="3">
    <source>
        <dbReference type="EMBL" id="KAF0302469.1"/>
    </source>
</evidence>
<feature type="region of interest" description="Disordered" evidence="2">
    <location>
        <begin position="346"/>
        <end position="377"/>
    </location>
</feature>
<reference evidence="3 4" key="1">
    <citation type="submission" date="2019-07" db="EMBL/GenBank/DDBJ databases">
        <title>Draft genome assembly of a fouling barnacle, Amphibalanus amphitrite (Darwin, 1854): The first reference genome for Thecostraca.</title>
        <authorList>
            <person name="Kim W."/>
        </authorList>
    </citation>
    <scope>NUCLEOTIDE SEQUENCE [LARGE SCALE GENOMIC DNA]</scope>
    <source>
        <strain evidence="3">SNU_AA5</strain>
        <tissue evidence="3">Soma without cirri and trophi</tissue>
    </source>
</reference>
<dbReference type="Proteomes" id="UP000440578">
    <property type="component" value="Unassembled WGS sequence"/>
</dbReference>
<dbReference type="EMBL" id="VIIS01001055">
    <property type="protein sequence ID" value="KAF0302469.1"/>
    <property type="molecule type" value="Genomic_DNA"/>
</dbReference>
<organism evidence="3 4">
    <name type="scientific">Amphibalanus amphitrite</name>
    <name type="common">Striped barnacle</name>
    <name type="synonym">Balanus amphitrite</name>
    <dbReference type="NCBI Taxonomy" id="1232801"/>
    <lineage>
        <taxon>Eukaryota</taxon>
        <taxon>Metazoa</taxon>
        <taxon>Ecdysozoa</taxon>
        <taxon>Arthropoda</taxon>
        <taxon>Crustacea</taxon>
        <taxon>Multicrustacea</taxon>
        <taxon>Cirripedia</taxon>
        <taxon>Thoracica</taxon>
        <taxon>Thoracicalcarea</taxon>
        <taxon>Balanomorpha</taxon>
        <taxon>Balanoidea</taxon>
        <taxon>Balanidae</taxon>
        <taxon>Amphibalaninae</taxon>
        <taxon>Amphibalanus</taxon>
    </lineage>
</organism>
<dbReference type="OrthoDB" id="568137at2759"/>
<proteinExistence type="predicted"/>
<accession>A0A6A4WB90</accession>
<gene>
    <name evidence="3" type="primary">ccdc61</name>
    <name evidence="3" type="ORF">FJT64_025426</name>
</gene>
<protein>
    <submittedName>
        <fullName evidence="3">Coiled-coil domain-containing protein 61</fullName>
    </submittedName>
</protein>
<name>A0A6A4WB90_AMPAM</name>
<dbReference type="AlphaFoldDB" id="A0A6A4WB90"/>
<comment type="caution">
    <text evidence="3">The sequence shown here is derived from an EMBL/GenBank/DDBJ whole genome shotgun (WGS) entry which is preliminary data.</text>
</comment>
<feature type="coiled-coil region" evidence="1">
    <location>
        <begin position="234"/>
        <end position="275"/>
    </location>
</feature>
<evidence type="ECO:0000256" key="1">
    <source>
        <dbReference type="SAM" id="Coils"/>
    </source>
</evidence>
<sequence>MSSLFFKRRLSGRDYRIKVFRFAKRCQVTIQDIITSATWKGSFDQACIETMTRKTGRFVPFEMFLSLLLTSLRNGMYESQLGLMTFRDLQNLFKEEVSPAIAKQMDEENRRYLILTVNQPMITHYPLPLLYTQCPDPELMSMTKLELQSSMAASAGDCPGAVSQQPCHPHQTSPSLKRPVRKKERSSESVRPRSRKISFGKGDFLQRVMGEQIERALNDSFGQAAGGETVESLRLELREQARDFKHELARLRRENERLRRRVEEMKIREMELASELVRVTERQRLNLPPASERTATPRCRSSSPGRYGRRRGHGSGSTGSLASQTPRAARSLFNFFDTDEAWSGRRASLERRRSSPALRDEPAERSRRLRANMRSKSLDDTRAHAALERYLCSPGRRCYRRAESSDRRHRWEEPERARPRGWTAFDPGQKGVARVAAAAPNQPPPPPERWEDVGDSAVAGMRQLETRLRNLQRMLAEKLT</sequence>
<feature type="compositionally biased region" description="Basic and acidic residues" evidence="2">
    <location>
        <begin position="347"/>
        <end position="366"/>
    </location>
</feature>
<keyword evidence="1" id="KW-0175">Coiled coil</keyword>
<evidence type="ECO:0000313" key="4">
    <source>
        <dbReference type="Proteomes" id="UP000440578"/>
    </source>
</evidence>
<feature type="region of interest" description="Disordered" evidence="2">
    <location>
        <begin position="155"/>
        <end position="196"/>
    </location>
</feature>
<keyword evidence="4" id="KW-1185">Reference proteome</keyword>
<evidence type="ECO:0000256" key="2">
    <source>
        <dbReference type="SAM" id="MobiDB-lite"/>
    </source>
</evidence>